<sequence length="98" mass="11388">MENFTIQVVYALPHKQYLFDVSVNSLDTVKDAILKSPLLSYCEEININEVKVGIFSRIVKLDDFVKSGDRIEIYRPLIADPKELRRMRAKRAEQTESK</sequence>
<name>A0ABV6CCF8_9GAMM</name>
<dbReference type="EMBL" id="JBHLXE010000108">
    <property type="protein sequence ID" value="MFC0180664.1"/>
    <property type="molecule type" value="Genomic_DNA"/>
</dbReference>
<dbReference type="RefSeq" id="WP_385877787.1">
    <property type="nucleotide sequence ID" value="NZ_JBHLXE010000108.1"/>
</dbReference>
<protein>
    <recommendedName>
        <fullName evidence="2">UPF0125 protein ACFFIT_11335</fullName>
    </recommendedName>
</protein>
<comment type="caution">
    <text evidence="3">The sequence shown here is derived from an EMBL/GenBank/DDBJ whole genome shotgun (WGS) entry which is preliminary data.</text>
</comment>
<evidence type="ECO:0000256" key="1">
    <source>
        <dbReference type="ARBA" id="ARBA00010645"/>
    </source>
</evidence>
<comment type="similarity">
    <text evidence="1 2">Belongs to the UPF0125 (RnfH) family.</text>
</comment>
<evidence type="ECO:0000313" key="4">
    <source>
        <dbReference type="Proteomes" id="UP001589758"/>
    </source>
</evidence>
<reference evidence="3 4" key="1">
    <citation type="submission" date="2024-09" db="EMBL/GenBank/DDBJ databases">
        <authorList>
            <person name="Sun Q."/>
            <person name="Mori K."/>
        </authorList>
    </citation>
    <scope>NUCLEOTIDE SEQUENCE [LARGE SCALE GENOMIC DNA]</scope>
    <source>
        <strain evidence="3 4">CCM 8545</strain>
    </source>
</reference>
<dbReference type="HAMAP" id="MF_00460">
    <property type="entry name" value="UPF0125_RnfH"/>
    <property type="match status" value="1"/>
</dbReference>
<dbReference type="NCBIfam" id="NF002490">
    <property type="entry name" value="PRK01777.1"/>
    <property type="match status" value="1"/>
</dbReference>
<dbReference type="InterPro" id="IPR016155">
    <property type="entry name" value="Mopterin_synth/thiamin_S_b"/>
</dbReference>
<proteinExistence type="inferred from homology"/>
<gene>
    <name evidence="3" type="ORF">ACFFIT_11335</name>
</gene>
<evidence type="ECO:0000313" key="3">
    <source>
        <dbReference type="EMBL" id="MFC0180664.1"/>
    </source>
</evidence>
<dbReference type="InterPro" id="IPR005346">
    <property type="entry name" value="RnfH"/>
</dbReference>
<dbReference type="PANTHER" id="PTHR37483:SF1">
    <property type="entry name" value="UPF0125 PROTEIN RATB"/>
    <property type="match status" value="1"/>
</dbReference>
<dbReference type="Proteomes" id="UP001589758">
    <property type="component" value="Unassembled WGS sequence"/>
</dbReference>
<dbReference type="SUPFAM" id="SSF54285">
    <property type="entry name" value="MoaD/ThiS"/>
    <property type="match status" value="1"/>
</dbReference>
<accession>A0ABV6CCF8</accession>
<dbReference type="Pfam" id="PF03658">
    <property type="entry name" value="Ub-RnfH"/>
    <property type="match status" value="1"/>
</dbReference>
<dbReference type="PANTHER" id="PTHR37483">
    <property type="entry name" value="UPF0125 PROTEIN RATB"/>
    <property type="match status" value="1"/>
</dbReference>
<keyword evidence="4" id="KW-1185">Reference proteome</keyword>
<dbReference type="InterPro" id="IPR037021">
    <property type="entry name" value="RnfH_sf"/>
</dbReference>
<organism evidence="3 4">
    <name type="scientific">Thorsellia kenyensis</name>
    <dbReference type="NCBI Taxonomy" id="1549888"/>
    <lineage>
        <taxon>Bacteria</taxon>
        <taxon>Pseudomonadati</taxon>
        <taxon>Pseudomonadota</taxon>
        <taxon>Gammaproteobacteria</taxon>
        <taxon>Enterobacterales</taxon>
        <taxon>Thorselliaceae</taxon>
        <taxon>Thorsellia</taxon>
    </lineage>
</organism>
<evidence type="ECO:0000256" key="2">
    <source>
        <dbReference type="HAMAP-Rule" id="MF_00460"/>
    </source>
</evidence>
<dbReference type="Gene3D" id="3.10.20.280">
    <property type="entry name" value="RnfH-like"/>
    <property type="match status" value="1"/>
</dbReference>